<dbReference type="Gene3D" id="3.90.25.10">
    <property type="entry name" value="UDP-galactose 4-epimerase, domain 1"/>
    <property type="match status" value="1"/>
</dbReference>
<keyword evidence="2" id="KW-1185">Reference proteome</keyword>
<proteinExistence type="predicted"/>
<dbReference type="InterPro" id="IPR051604">
    <property type="entry name" value="Ergot_Alk_Oxidoreductase"/>
</dbReference>
<dbReference type="EMBL" id="VSIY01000003">
    <property type="protein sequence ID" value="TYB82924.1"/>
    <property type="molecule type" value="Genomic_DNA"/>
</dbReference>
<dbReference type="RefSeq" id="WP_148376014.1">
    <property type="nucleotide sequence ID" value="NZ_VSIY01000003.1"/>
</dbReference>
<protein>
    <submittedName>
        <fullName evidence="1">Uncharacterized protein</fullName>
    </submittedName>
</protein>
<dbReference type="SUPFAM" id="SSF51735">
    <property type="entry name" value="NAD(P)-binding Rossmann-fold domains"/>
    <property type="match status" value="1"/>
</dbReference>
<organism evidence="1 2">
    <name type="scientific">Maritimibacter fusiformis</name>
    <dbReference type="NCBI Taxonomy" id="2603819"/>
    <lineage>
        <taxon>Bacteria</taxon>
        <taxon>Pseudomonadati</taxon>
        <taxon>Pseudomonadota</taxon>
        <taxon>Alphaproteobacteria</taxon>
        <taxon>Rhodobacterales</taxon>
        <taxon>Roseobacteraceae</taxon>
        <taxon>Maritimibacter</taxon>
    </lineage>
</organism>
<gene>
    <name evidence="1" type="ORF">FVF75_01695</name>
</gene>
<dbReference type="Gene3D" id="3.40.50.720">
    <property type="entry name" value="NAD(P)-binding Rossmann-like Domain"/>
    <property type="match status" value="1"/>
</dbReference>
<dbReference type="Proteomes" id="UP000322080">
    <property type="component" value="Unassembled WGS sequence"/>
</dbReference>
<reference evidence="1 2" key="1">
    <citation type="submission" date="2019-08" db="EMBL/GenBank/DDBJ databases">
        <title>Identification of a novel species of the genus Boseongicola.</title>
        <authorList>
            <person name="Zhang X.-Q."/>
        </authorList>
    </citation>
    <scope>NUCLEOTIDE SEQUENCE [LARGE SCALE GENOMIC DNA]</scope>
    <source>
        <strain evidence="1 2">HY14</strain>
    </source>
</reference>
<sequence length="277" mass="29729">MDILITGATGTVGGEVLAQLSGSGHRLFAGLRDPAQGGPDGAEPVAVDLASGTGPGRAFDAIFLMRPPQLTDPEPFRRFLDPHDRATRIVLLSVQGAESRGYLPHAKIEAVIRDMGFAHVFVRPSYFMENLTTTLAPELARTGRIYLPAGGLALDWISVRDIAAVIAAALTGQVGHEAVTVSSGRLMDFEAALAAVNRAAGTGFRYVRASLPGYVIHARRQGMGWPMIMVMLLLHFLPRFSRQQATPGDVEAVLGRAPETLEDWAARNRDRLRALAG</sequence>
<dbReference type="AlphaFoldDB" id="A0A5D0RQU0"/>
<accession>A0A5D0RQU0</accession>
<dbReference type="PANTHER" id="PTHR43162:SF1">
    <property type="entry name" value="PRESTALK A DIFFERENTIATION PROTEIN A"/>
    <property type="match status" value="1"/>
</dbReference>
<dbReference type="PANTHER" id="PTHR43162">
    <property type="match status" value="1"/>
</dbReference>
<evidence type="ECO:0000313" key="2">
    <source>
        <dbReference type="Proteomes" id="UP000322080"/>
    </source>
</evidence>
<comment type="caution">
    <text evidence="1">The sequence shown here is derived from an EMBL/GenBank/DDBJ whole genome shotgun (WGS) entry which is preliminary data.</text>
</comment>
<dbReference type="InterPro" id="IPR036291">
    <property type="entry name" value="NAD(P)-bd_dom_sf"/>
</dbReference>
<name>A0A5D0RQU0_9RHOB</name>
<evidence type="ECO:0000313" key="1">
    <source>
        <dbReference type="EMBL" id="TYB82924.1"/>
    </source>
</evidence>